<evidence type="ECO:0000313" key="3">
    <source>
        <dbReference type="Proteomes" id="UP001221757"/>
    </source>
</evidence>
<dbReference type="AlphaFoldDB" id="A0AAD7CR89"/>
<comment type="caution">
    <text evidence="2">The sequence shown here is derived from an EMBL/GenBank/DDBJ whole genome shotgun (WGS) entry which is preliminary data.</text>
</comment>
<accession>A0AAD7CR89</accession>
<sequence length="280" mass="30255">MDASLDRLAYLSLDDHHDASALDRLAVLSLSDPYDAVRQDAIAKLLYTIDVALRSCPMRTFRPMLMGYVLDVFASGQEETWKKIVSTGRLGLKLSLSSTLHSNLPESLAALDINDTLANSLRALLNAGVGFVMPPSSPPRFFDAMAGAMVGQHDGFSLFKLVQFLKLELKDLLDVAADVASTEGGGSNAGGETVAAGGIGWDRLFAAYQRHEKAVYVDPRVGSLDLGDEDEDESDDIEGEGSDDSDDCDALRMSAATSAGVKRRNLFKSAQAKRMRRMSM</sequence>
<proteinExistence type="predicted"/>
<reference evidence="2" key="1">
    <citation type="submission" date="2023-03" db="EMBL/GenBank/DDBJ databases">
        <title>Massive genome expansion in bonnet fungi (Mycena s.s.) driven by repeated elements and novel gene families across ecological guilds.</title>
        <authorList>
            <consortium name="Lawrence Berkeley National Laboratory"/>
            <person name="Harder C.B."/>
            <person name="Miyauchi S."/>
            <person name="Viragh M."/>
            <person name="Kuo A."/>
            <person name="Thoen E."/>
            <person name="Andreopoulos B."/>
            <person name="Lu D."/>
            <person name="Skrede I."/>
            <person name="Drula E."/>
            <person name="Henrissat B."/>
            <person name="Morin E."/>
            <person name="Kohler A."/>
            <person name="Barry K."/>
            <person name="LaButti K."/>
            <person name="Morin E."/>
            <person name="Salamov A."/>
            <person name="Lipzen A."/>
            <person name="Mereny Z."/>
            <person name="Hegedus B."/>
            <person name="Baldrian P."/>
            <person name="Stursova M."/>
            <person name="Weitz H."/>
            <person name="Taylor A."/>
            <person name="Grigoriev I.V."/>
            <person name="Nagy L.G."/>
            <person name="Martin F."/>
            <person name="Kauserud H."/>
        </authorList>
    </citation>
    <scope>NUCLEOTIDE SEQUENCE</scope>
    <source>
        <strain evidence="2">CBHHK067</strain>
    </source>
</reference>
<feature type="region of interest" description="Disordered" evidence="1">
    <location>
        <begin position="222"/>
        <end position="249"/>
    </location>
</feature>
<evidence type="ECO:0000256" key="1">
    <source>
        <dbReference type="SAM" id="MobiDB-lite"/>
    </source>
</evidence>
<keyword evidence="3" id="KW-1185">Reference proteome</keyword>
<protein>
    <submittedName>
        <fullName evidence="2">Uncharacterized protein</fullName>
    </submittedName>
</protein>
<gene>
    <name evidence="2" type="ORF">B0H17DRAFT_1337613</name>
</gene>
<dbReference type="EMBL" id="JARKIE010000274">
    <property type="protein sequence ID" value="KAJ7658964.1"/>
    <property type="molecule type" value="Genomic_DNA"/>
</dbReference>
<name>A0AAD7CR89_MYCRO</name>
<evidence type="ECO:0000313" key="2">
    <source>
        <dbReference type="EMBL" id="KAJ7658964.1"/>
    </source>
</evidence>
<dbReference type="Proteomes" id="UP001221757">
    <property type="component" value="Unassembled WGS sequence"/>
</dbReference>
<organism evidence="2 3">
    <name type="scientific">Mycena rosella</name>
    <name type="common">Pink bonnet</name>
    <name type="synonym">Agaricus rosellus</name>
    <dbReference type="NCBI Taxonomy" id="1033263"/>
    <lineage>
        <taxon>Eukaryota</taxon>
        <taxon>Fungi</taxon>
        <taxon>Dikarya</taxon>
        <taxon>Basidiomycota</taxon>
        <taxon>Agaricomycotina</taxon>
        <taxon>Agaricomycetes</taxon>
        <taxon>Agaricomycetidae</taxon>
        <taxon>Agaricales</taxon>
        <taxon>Marasmiineae</taxon>
        <taxon>Mycenaceae</taxon>
        <taxon>Mycena</taxon>
    </lineage>
</organism>
<feature type="compositionally biased region" description="Acidic residues" evidence="1">
    <location>
        <begin position="226"/>
        <end position="248"/>
    </location>
</feature>